<protein>
    <submittedName>
        <fullName evidence="3">Uncharacterized protein</fullName>
    </submittedName>
</protein>
<comment type="caution">
    <text evidence="3">The sequence shown here is derived from an EMBL/GenBank/DDBJ whole genome shotgun (WGS) entry which is preliminary data.</text>
</comment>
<evidence type="ECO:0000256" key="1">
    <source>
        <dbReference type="SAM" id="MobiDB-lite"/>
    </source>
</evidence>
<accession>A0A8H7CNV9</accession>
<feature type="chain" id="PRO_5034477693" evidence="2">
    <location>
        <begin position="16"/>
        <end position="423"/>
    </location>
</feature>
<evidence type="ECO:0000313" key="4">
    <source>
        <dbReference type="Proteomes" id="UP000623467"/>
    </source>
</evidence>
<feature type="region of interest" description="Disordered" evidence="1">
    <location>
        <begin position="322"/>
        <end position="352"/>
    </location>
</feature>
<dbReference type="AlphaFoldDB" id="A0A8H7CNV9"/>
<dbReference type="Proteomes" id="UP000623467">
    <property type="component" value="Unassembled WGS sequence"/>
</dbReference>
<name>A0A8H7CNV9_9AGAR</name>
<feature type="compositionally biased region" description="Basic residues" evidence="1">
    <location>
        <begin position="328"/>
        <end position="339"/>
    </location>
</feature>
<proteinExistence type="predicted"/>
<feature type="signal peptide" evidence="2">
    <location>
        <begin position="1"/>
        <end position="15"/>
    </location>
</feature>
<dbReference type="EMBL" id="JACAZH010000024">
    <property type="protein sequence ID" value="KAF7342822.1"/>
    <property type="molecule type" value="Genomic_DNA"/>
</dbReference>
<gene>
    <name evidence="3" type="ORF">MSAN_01998200</name>
</gene>
<keyword evidence="2" id="KW-0732">Signal</keyword>
<sequence length="423" mass="44998">MIYILILRLVHAALSLLPVDGLSASIPAPSPLGALSRLGAFSRVAAADVPCVPPSSTHRRAAPYQCHLPYRTAFSSAHSAGPLPRPQRLLILSLLLATPKAFSRATRVALIDEPMHPGAAVASDSRSSALAVLTRALHISGQRSGFPSVVHALPASGGPKARRLHFDRISLSILPGLALWIGPAVNGWSSYGRWLRIWRILASLLPPAVTERSWACAATLSTSRGYLVPVLFDGRRRRSLPLPCFLSHPPPSAPRLCLPKAMSSSHRRRSLTPSVSASDTSTTSCDLAEFVSPDGGSSSSLSSLHLGTSIADLDCTPCRAPDGDLRRRTSSPHLRRHRPSSICTSPSTRPSDCRGRQMRSRLCAAQGLCGWGAVHHALLVVDPYIAQYSTPGLSGSGGIVRSRLGNGVPSAPGCRRRGCEHEC</sequence>
<evidence type="ECO:0000313" key="3">
    <source>
        <dbReference type="EMBL" id="KAF7342822.1"/>
    </source>
</evidence>
<organism evidence="3 4">
    <name type="scientific">Mycena sanguinolenta</name>
    <dbReference type="NCBI Taxonomy" id="230812"/>
    <lineage>
        <taxon>Eukaryota</taxon>
        <taxon>Fungi</taxon>
        <taxon>Dikarya</taxon>
        <taxon>Basidiomycota</taxon>
        <taxon>Agaricomycotina</taxon>
        <taxon>Agaricomycetes</taxon>
        <taxon>Agaricomycetidae</taxon>
        <taxon>Agaricales</taxon>
        <taxon>Marasmiineae</taxon>
        <taxon>Mycenaceae</taxon>
        <taxon>Mycena</taxon>
    </lineage>
</organism>
<evidence type="ECO:0000256" key="2">
    <source>
        <dbReference type="SAM" id="SignalP"/>
    </source>
</evidence>
<reference evidence="3" key="1">
    <citation type="submission" date="2020-05" db="EMBL/GenBank/DDBJ databases">
        <title>Mycena genomes resolve the evolution of fungal bioluminescence.</title>
        <authorList>
            <person name="Tsai I.J."/>
        </authorList>
    </citation>
    <scope>NUCLEOTIDE SEQUENCE</scope>
    <source>
        <strain evidence="3">160909Yilan</strain>
    </source>
</reference>
<keyword evidence="4" id="KW-1185">Reference proteome</keyword>